<comment type="caution">
    <text evidence="2">The sequence shown here is derived from an EMBL/GenBank/DDBJ whole genome shotgun (WGS) entry which is preliminary data.</text>
</comment>
<keyword evidence="3" id="KW-1185">Reference proteome</keyword>
<protein>
    <recommendedName>
        <fullName evidence="4">Tachykinin family protein</fullName>
    </recommendedName>
</protein>
<evidence type="ECO:0008006" key="4">
    <source>
        <dbReference type="Google" id="ProtNLM"/>
    </source>
</evidence>
<feature type="compositionally biased region" description="Low complexity" evidence="1">
    <location>
        <begin position="78"/>
        <end position="89"/>
    </location>
</feature>
<feature type="region of interest" description="Disordered" evidence="1">
    <location>
        <begin position="1"/>
        <end position="33"/>
    </location>
</feature>
<sequence length="596" mass="66663">MSIKLLKLIPPETADNQSSSDAPSDKPMFTFIDHDDDLTSKRIKDANARKVIRSHVMRDVRRRERLAGLKRTARRDASSSSRGGATTKSRIGKDDQSTASTLVLRSASPSTTQSATSPPNVKGRRGSPTERCDQPSTSAASHEDSAQSSPDPVSLPLSWSFAPFCTEAGPSKLPYSIAYLTHHFHPHLANPWSEDINVFIPMTYPNVRMRKRSLERFSSSDPGNFYGMMCMSAAHRAVLSSARLGGMDVARSNYIANDPDYCLMRVKCIREMNLRLGDPKRALTDEAFDTIIHLLSGTLISGFYDEARIHLKGLKRMVDLRGGIRGDIMRSTLVWIAIIVTDIKTASGILAKPIFPLAWDLPLMSPDLHDRIQPPPLSTACQTGSGFLSNMMLSLPLLRALLMIRDLIWYHCAVQTTPEAFTGSDHQFFSMLNHTVEYQLLDYLYPDTSAIRESSPTPIELHPIESLTRVAALTFLNKFMIVSPPSSGLGRAVTRHCVNAVQACDLTFLEHMPKENYSLYAWAMLIAAQGLTGFPERQVFVQRLARIVNICEWCTWDQVSRIMCDYFYIPSLHDEEWRTIWNEATGDVEALVSHDP</sequence>
<proteinExistence type="predicted"/>
<reference evidence="2" key="1">
    <citation type="submission" date="2022-12" db="EMBL/GenBank/DDBJ databases">
        <authorList>
            <person name="Petersen C."/>
        </authorList>
    </citation>
    <scope>NUCLEOTIDE SEQUENCE</scope>
    <source>
        <strain evidence="2">IBT 30728</strain>
    </source>
</reference>
<feature type="region of interest" description="Disordered" evidence="1">
    <location>
        <begin position="54"/>
        <end position="152"/>
    </location>
</feature>
<evidence type="ECO:0000256" key="1">
    <source>
        <dbReference type="SAM" id="MobiDB-lite"/>
    </source>
</evidence>
<feature type="compositionally biased region" description="Basic and acidic residues" evidence="1">
    <location>
        <begin position="56"/>
        <end position="67"/>
    </location>
</feature>
<evidence type="ECO:0000313" key="3">
    <source>
        <dbReference type="Proteomes" id="UP001148312"/>
    </source>
</evidence>
<feature type="compositionally biased region" description="Polar residues" evidence="1">
    <location>
        <begin position="134"/>
        <end position="151"/>
    </location>
</feature>
<dbReference type="EMBL" id="JAPWDQ010000009">
    <property type="protein sequence ID" value="KAJ5480963.1"/>
    <property type="molecule type" value="Genomic_DNA"/>
</dbReference>
<dbReference type="Proteomes" id="UP001148312">
    <property type="component" value="Unassembled WGS sequence"/>
</dbReference>
<dbReference type="PANTHER" id="PTHR37540">
    <property type="entry name" value="TRANSCRIPTION FACTOR (ACR-2), PUTATIVE-RELATED-RELATED"/>
    <property type="match status" value="1"/>
</dbReference>
<dbReference type="AlphaFoldDB" id="A0A9W9X1Z4"/>
<dbReference type="PANTHER" id="PTHR37540:SF5">
    <property type="entry name" value="TRANSCRIPTION FACTOR DOMAIN-CONTAINING PROTEIN"/>
    <property type="match status" value="1"/>
</dbReference>
<dbReference type="InterPro" id="IPR021858">
    <property type="entry name" value="Fun_TF"/>
</dbReference>
<feature type="compositionally biased region" description="Low complexity" evidence="1">
    <location>
        <begin position="106"/>
        <end position="119"/>
    </location>
</feature>
<dbReference type="Pfam" id="PF11951">
    <property type="entry name" value="Fungal_trans_2"/>
    <property type="match status" value="1"/>
</dbReference>
<gene>
    <name evidence="2" type="ORF">N7539_006857</name>
</gene>
<dbReference type="GeneID" id="81626707"/>
<reference evidence="2" key="2">
    <citation type="journal article" date="2023" name="IMA Fungus">
        <title>Comparative genomic study of the Penicillium genus elucidates a diverse pangenome and 15 lateral gene transfer events.</title>
        <authorList>
            <person name="Petersen C."/>
            <person name="Sorensen T."/>
            <person name="Nielsen M.R."/>
            <person name="Sondergaard T.E."/>
            <person name="Sorensen J.L."/>
            <person name="Fitzpatrick D.A."/>
            <person name="Frisvad J.C."/>
            <person name="Nielsen K.L."/>
        </authorList>
    </citation>
    <scope>NUCLEOTIDE SEQUENCE</scope>
    <source>
        <strain evidence="2">IBT 30728</strain>
    </source>
</reference>
<dbReference type="RefSeq" id="XP_056788393.1">
    <property type="nucleotide sequence ID" value="XM_056936458.1"/>
</dbReference>
<evidence type="ECO:0000313" key="2">
    <source>
        <dbReference type="EMBL" id="KAJ5480963.1"/>
    </source>
</evidence>
<name>A0A9W9X1Z4_9EURO</name>
<accession>A0A9W9X1Z4</accession>
<organism evidence="2 3">
    <name type="scientific">Penicillium diatomitis</name>
    <dbReference type="NCBI Taxonomy" id="2819901"/>
    <lineage>
        <taxon>Eukaryota</taxon>
        <taxon>Fungi</taxon>
        <taxon>Dikarya</taxon>
        <taxon>Ascomycota</taxon>
        <taxon>Pezizomycotina</taxon>
        <taxon>Eurotiomycetes</taxon>
        <taxon>Eurotiomycetidae</taxon>
        <taxon>Eurotiales</taxon>
        <taxon>Aspergillaceae</taxon>
        <taxon>Penicillium</taxon>
    </lineage>
</organism>